<evidence type="ECO:0000259" key="2">
    <source>
        <dbReference type="Pfam" id="PF13349"/>
    </source>
</evidence>
<protein>
    <submittedName>
        <fullName evidence="3">Putative adhesin</fullName>
    </submittedName>
</protein>
<name>A0A2Y9BDJ4_9FIRM</name>
<comment type="caution">
    <text evidence="3">The sequence shown here is derived from an EMBL/GenBank/DDBJ whole genome shotgun (WGS) entry which is preliminary data.</text>
</comment>
<keyword evidence="4" id="KW-1185">Reference proteome</keyword>
<dbReference type="OrthoDB" id="1936592at2"/>
<keyword evidence="1" id="KW-0472">Membrane</keyword>
<accession>A0A2Y9BDJ4</accession>
<sequence>MKKGWKIFWIVCISVLGAGIVLCIAGTIMGATLSEVRSAYGTEEYYRHGVLWYHNNWEDYDDYDHYDMEDHEDYYDGESHVSASGQDVHNFQGIREIDLELSYMQVVVKEGSGDSVIVDTSDVNEKLKDRLILEQEDGELKIEDQTTHNLWKKISIKDAGTMVIQVPKDRALEDVSLEVGAGQLSIESINAGCLDLNVSAGRAVVKQFEVKDLNVDCGAGEAKLSGTVTRNSEIECGVGRIELALTDGQNDYDYELDCGIGQLKVGNDSYTGLSNKRHIDNGTGKKMEIDCGIGEIEVSFGASL</sequence>
<evidence type="ECO:0000313" key="4">
    <source>
        <dbReference type="Proteomes" id="UP000245845"/>
    </source>
</evidence>
<evidence type="ECO:0000313" key="3">
    <source>
        <dbReference type="EMBL" id="PWJ29852.1"/>
    </source>
</evidence>
<dbReference type="AlphaFoldDB" id="A0A2Y9BDJ4"/>
<reference evidence="3 4" key="1">
    <citation type="submission" date="2018-05" db="EMBL/GenBank/DDBJ databases">
        <title>The Hungate 1000. A catalogue of reference genomes from the rumen microbiome.</title>
        <authorList>
            <person name="Kelly W."/>
        </authorList>
    </citation>
    <scope>NUCLEOTIDE SEQUENCE [LARGE SCALE GENOMIC DNA]</scope>
    <source>
        <strain evidence="3 4">NLAE-zl-C242</strain>
    </source>
</reference>
<feature type="transmembrane region" description="Helical" evidence="1">
    <location>
        <begin position="7"/>
        <end position="29"/>
    </location>
</feature>
<dbReference type="Gene3D" id="2.160.20.120">
    <property type="match status" value="1"/>
</dbReference>
<evidence type="ECO:0000256" key="1">
    <source>
        <dbReference type="SAM" id="Phobius"/>
    </source>
</evidence>
<gene>
    <name evidence="3" type="ORF">A8806_105154</name>
</gene>
<dbReference type="Proteomes" id="UP000245845">
    <property type="component" value="Unassembled WGS sequence"/>
</dbReference>
<keyword evidence="1" id="KW-1133">Transmembrane helix</keyword>
<keyword evidence="1" id="KW-0812">Transmembrane</keyword>
<proteinExistence type="predicted"/>
<dbReference type="EMBL" id="QGDL01000005">
    <property type="protein sequence ID" value="PWJ29852.1"/>
    <property type="molecule type" value="Genomic_DNA"/>
</dbReference>
<dbReference type="Pfam" id="PF13349">
    <property type="entry name" value="DUF4097"/>
    <property type="match status" value="1"/>
</dbReference>
<dbReference type="RefSeq" id="WP_109730987.1">
    <property type="nucleotide sequence ID" value="NZ_BAAACK010000018.1"/>
</dbReference>
<organism evidence="3 4">
    <name type="scientific">Faecalicatena orotica</name>
    <dbReference type="NCBI Taxonomy" id="1544"/>
    <lineage>
        <taxon>Bacteria</taxon>
        <taxon>Bacillati</taxon>
        <taxon>Bacillota</taxon>
        <taxon>Clostridia</taxon>
        <taxon>Lachnospirales</taxon>
        <taxon>Lachnospiraceae</taxon>
        <taxon>Faecalicatena</taxon>
    </lineage>
</organism>
<dbReference type="InterPro" id="IPR025164">
    <property type="entry name" value="Toastrack_DUF4097"/>
</dbReference>
<feature type="domain" description="DUF4097" evidence="2">
    <location>
        <begin position="94"/>
        <end position="263"/>
    </location>
</feature>